<feature type="transmembrane region" description="Helical" evidence="1">
    <location>
        <begin position="27"/>
        <end position="48"/>
    </location>
</feature>
<evidence type="ECO:0000313" key="3">
    <source>
        <dbReference type="Proteomes" id="UP001236723"/>
    </source>
</evidence>
<accession>A0ABU0DT98</accession>
<feature type="transmembrane region" description="Helical" evidence="1">
    <location>
        <begin position="105"/>
        <end position="128"/>
    </location>
</feature>
<organism evidence="2 3">
    <name type="scientific">Alkalibacillus filiformis</name>
    <dbReference type="NCBI Taxonomy" id="200990"/>
    <lineage>
        <taxon>Bacteria</taxon>
        <taxon>Bacillati</taxon>
        <taxon>Bacillota</taxon>
        <taxon>Bacilli</taxon>
        <taxon>Bacillales</taxon>
        <taxon>Bacillaceae</taxon>
        <taxon>Alkalibacillus</taxon>
    </lineage>
</organism>
<dbReference type="InterPro" id="IPR010288">
    <property type="entry name" value="EcsB_ABC"/>
</dbReference>
<feature type="transmembrane region" description="Helical" evidence="1">
    <location>
        <begin position="168"/>
        <end position="187"/>
    </location>
</feature>
<gene>
    <name evidence="2" type="ORF">J2R98_001495</name>
</gene>
<evidence type="ECO:0000256" key="1">
    <source>
        <dbReference type="SAM" id="Phobius"/>
    </source>
</evidence>
<keyword evidence="3" id="KW-1185">Reference proteome</keyword>
<dbReference type="PIRSF" id="PIRSF037259">
    <property type="entry name" value="EcsB_ABC"/>
    <property type="match status" value="1"/>
</dbReference>
<evidence type="ECO:0000313" key="2">
    <source>
        <dbReference type="EMBL" id="MDQ0351678.1"/>
    </source>
</evidence>
<protein>
    <submittedName>
        <fullName evidence="2">ABC-2 type transport system permease protein</fullName>
    </submittedName>
</protein>
<feature type="transmembrane region" description="Helical" evidence="1">
    <location>
        <begin position="353"/>
        <end position="376"/>
    </location>
</feature>
<name>A0ABU0DT98_9BACI</name>
<feature type="transmembrane region" description="Helical" evidence="1">
    <location>
        <begin position="382"/>
        <end position="401"/>
    </location>
</feature>
<dbReference type="Proteomes" id="UP001236723">
    <property type="component" value="Unassembled WGS sequence"/>
</dbReference>
<feature type="transmembrane region" description="Helical" evidence="1">
    <location>
        <begin position="134"/>
        <end position="156"/>
    </location>
</feature>
<proteinExistence type="predicted"/>
<feature type="transmembrane region" description="Helical" evidence="1">
    <location>
        <begin position="60"/>
        <end position="78"/>
    </location>
</feature>
<sequence length="410" mass="48391">MREMDTNQLWKERLNSHLKMVSRYMRLIFNDHLAFALIFFVAAFAFFYQQWLETVPDTFPVAWIMAILVGLLLSYSPVRTFFKEADTVFLLSVENRLKPYIKNSIVYSFIMQSYWIAIFIFALSPLYFTVYKEISSIYLLFVLVFALVLKVANLFATWFIQKTREQGLHYLDLGVRLVINVFALFFLAIGQPYYSFIAALLLVGVVFLNYHNVYKKFSLPWDDLIEKEEARLQFFYRIANMSTDVPHLKRKPKKRHGLVRFVTSRMPLRQNQTFIYLYSITFIRSGDYLGMYLRLMLLAVFFAFWIPAFWGKIIFAMLFLFLTGFQFITIYNHHRSLDWIKLYPVPHVLRTKAVHQLILVLMLLKIIVMGVVFFFATDLMGALIYSSLAIAFAVLFEAFYVKGRIRKLGT</sequence>
<keyword evidence="1" id="KW-0812">Transmembrane</keyword>
<dbReference type="Pfam" id="PF05975">
    <property type="entry name" value="EcsB"/>
    <property type="match status" value="1"/>
</dbReference>
<feature type="transmembrane region" description="Helical" evidence="1">
    <location>
        <begin position="288"/>
        <end position="307"/>
    </location>
</feature>
<feature type="transmembrane region" description="Helical" evidence="1">
    <location>
        <begin position="193"/>
        <end position="210"/>
    </location>
</feature>
<reference evidence="2 3" key="1">
    <citation type="submission" date="2023-07" db="EMBL/GenBank/DDBJ databases">
        <title>Genomic Encyclopedia of Type Strains, Phase IV (KMG-IV): sequencing the most valuable type-strain genomes for metagenomic binning, comparative biology and taxonomic classification.</title>
        <authorList>
            <person name="Goeker M."/>
        </authorList>
    </citation>
    <scope>NUCLEOTIDE SEQUENCE [LARGE SCALE GENOMIC DNA]</scope>
    <source>
        <strain evidence="2 3">DSM 15448</strain>
    </source>
</reference>
<comment type="caution">
    <text evidence="2">The sequence shown here is derived from an EMBL/GenBank/DDBJ whole genome shotgun (WGS) entry which is preliminary data.</text>
</comment>
<keyword evidence="1" id="KW-0472">Membrane</keyword>
<feature type="transmembrane region" description="Helical" evidence="1">
    <location>
        <begin position="313"/>
        <end position="332"/>
    </location>
</feature>
<keyword evidence="1" id="KW-1133">Transmembrane helix</keyword>
<dbReference type="EMBL" id="JAUSUP010000003">
    <property type="protein sequence ID" value="MDQ0351678.1"/>
    <property type="molecule type" value="Genomic_DNA"/>
</dbReference>